<dbReference type="Proteomes" id="UP000319663">
    <property type="component" value="Unassembled WGS sequence"/>
</dbReference>
<feature type="repeat" description="WD" evidence="3">
    <location>
        <begin position="233"/>
        <end position="266"/>
    </location>
</feature>
<keyword evidence="1 3" id="KW-0853">WD repeat</keyword>
<dbReference type="OrthoDB" id="10261640at2759"/>
<feature type="compositionally biased region" description="Basic and acidic residues" evidence="4">
    <location>
        <begin position="24"/>
        <end position="34"/>
    </location>
</feature>
<feature type="region of interest" description="Disordered" evidence="4">
    <location>
        <begin position="95"/>
        <end position="119"/>
    </location>
</feature>
<dbReference type="InterPro" id="IPR001680">
    <property type="entry name" value="WD40_rpt"/>
</dbReference>
<accession>A0A507QUM4</accession>
<dbReference type="STRING" id="5098.A0A507QUM4"/>
<sequence length="536" mass="56294">MASSQDPHHPEDEAYIGADEAEEVFNRDEDHPMESDGEDDDQAMNIDEQEEITFQNDSSAHFDLHNNSVFCISQHPVHNAIVVSGSGDDTSYIFDSTPSNDRPLLPRSYESNPQQTAERKSLQPIVKMGGHTDTVNAVAFTEPKGEYVVTAGLDGKLRVWRDTTPQLTGLSWEFVAETQEVEEINWVAACPCAKGEEAEKSNIIAFGGNDGSAWVLKIDHTDTAQPVSIIQSFFQHTMSCTAGAWTPDGNLLATVSEDASFYVYDVFGAAAAAGISYSAGTSAVVGLTPADQRFAVDGGLYSVAIAPNGSLAAVGGAEGYIKVVGLPRLPSSSGSTAPSSTKAKAGKSSASQFAAGGASAAGTILASLQAQSDGIETLSFSSPPLTLLASGSVDGSIALFDTAHRFAVRRHIKDAHEGSAVVKVEFLQIPHSTSPSARPGIVPRGPVPRTPAAAPSQGRSWLLTSVGMDGVVRRWDARGGTAAAAQGLLKEWRGHLGVSENAEGEQSGGIMGFVQGLEGKRIVTAGDDGVVFVFEE</sequence>
<protein>
    <submittedName>
        <fullName evidence="5">Uncharacterized protein</fullName>
    </submittedName>
</protein>
<reference evidence="5 6" key="1">
    <citation type="submission" date="2019-06" db="EMBL/GenBank/DDBJ databases">
        <title>Wine fermentation using esterase from Monascus purpureus.</title>
        <authorList>
            <person name="Geng C."/>
            <person name="Zhang Y."/>
        </authorList>
    </citation>
    <scope>NUCLEOTIDE SEQUENCE [LARGE SCALE GENOMIC DNA]</scope>
    <source>
        <strain evidence="5">HQ1</strain>
    </source>
</reference>
<dbReference type="AlphaFoldDB" id="A0A507QUM4"/>
<evidence type="ECO:0000313" key="6">
    <source>
        <dbReference type="Proteomes" id="UP000319663"/>
    </source>
</evidence>
<dbReference type="FunFam" id="2.130.10.10:FF:000643">
    <property type="entry name" value="60S ribosome biogenesis protein Sqt1"/>
    <property type="match status" value="1"/>
</dbReference>
<organism evidence="5 6">
    <name type="scientific">Monascus purpureus</name>
    <name type="common">Red mold</name>
    <name type="synonym">Monascus anka</name>
    <dbReference type="NCBI Taxonomy" id="5098"/>
    <lineage>
        <taxon>Eukaryota</taxon>
        <taxon>Fungi</taxon>
        <taxon>Dikarya</taxon>
        <taxon>Ascomycota</taxon>
        <taxon>Pezizomycotina</taxon>
        <taxon>Eurotiomycetes</taxon>
        <taxon>Eurotiomycetidae</taxon>
        <taxon>Eurotiales</taxon>
        <taxon>Aspergillaceae</taxon>
        <taxon>Monascus</taxon>
    </lineage>
</organism>
<evidence type="ECO:0000256" key="1">
    <source>
        <dbReference type="ARBA" id="ARBA00022574"/>
    </source>
</evidence>
<dbReference type="InterPro" id="IPR015943">
    <property type="entry name" value="WD40/YVTN_repeat-like_dom_sf"/>
</dbReference>
<keyword evidence="2" id="KW-0677">Repeat</keyword>
<dbReference type="InterPro" id="IPR051179">
    <property type="entry name" value="WD_repeat_multifunction"/>
</dbReference>
<evidence type="ECO:0000256" key="3">
    <source>
        <dbReference type="PROSITE-ProRule" id="PRU00221"/>
    </source>
</evidence>
<evidence type="ECO:0000313" key="5">
    <source>
        <dbReference type="EMBL" id="TQB70748.1"/>
    </source>
</evidence>
<feature type="region of interest" description="Disordered" evidence="4">
    <location>
        <begin position="1"/>
        <end position="41"/>
    </location>
</feature>
<dbReference type="PANTHER" id="PTHR19857:SF8">
    <property type="entry name" value="ANGIO-ASSOCIATED MIGRATORY CELL PROTEIN"/>
    <property type="match status" value="1"/>
</dbReference>
<dbReference type="PROSITE" id="PS50082">
    <property type="entry name" value="WD_REPEATS_2"/>
    <property type="match status" value="2"/>
</dbReference>
<dbReference type="EMBL" id="VIFY01000096">
    <property type="protein sequence ID" value="TQB70748.1"/>
    <property type="molecule type" value="Genomic_DNA"/>
</dbReference>
<comment type="caution">
    <text evidence="5">The sequence shown here is derived from an EMBL/GenBank/DDBJ whole genome shotgun (WGS) entry which is preliminary data.</text>
</comment>
<dbReference type="Pfam" id="PF00400">
    <property type="entry name" value="WD40"/>
    <property type="match status" value="3"/>
</dbReference>
<dbReference type="PROSITE" id="PS50294">
    <property type="entry name" value="WD_REPEATS_REGION"/>
    <property type="match status" value="1"/>
</dbReference>
<keyword evidence="6" id="KW-1185">Reference proteome</keyword>
<feature type="compositionally biased region" description="Basic and acidic residues" evidence="4">
    <location>
        <begin position="1"/>
        <end position="12"/>
    </location>
</feature>
<name>A0A507QUM4_MONPU</name>
<dbReference type="Gene3D" id="2.130.10.10">
    <property type="entry name" value="YVTN repeat-like/Quinoprotein amine dehydrogenase"/>
    <property type="match status" value="1"/>
</dbReference>
<evidence type="ECO:0000256" key="4">
    <source>
        <dbReference type="SAM" id="MobiDB-lite"/>
    </source>
</evidence>
<dbReference type="SUPFAM" id="SSF50978">
    <property type="entry name" value="WD40 repeat-like"/>
    <property type="match status" value="1"/>
</dbReference>
<gene>
    <name evidence="5" type="ORF">MPDQ_008095</name>
</gene>
<proteinExistence type="predicted"/>
<evidence type="ECO:0000256" key="2">
    <source>
        <dbReference type="ARBA" id="ARBA00022737"/>
    </source>
</evidence>
<dbReference type="PANTHER" id="PTHR19857">
    <property type="entry name" value="MITOCHONDRIAL DIVISION PROTEIN 1-RELATED"/>
    <property type="match status" value="1"/>
</dbReference>
<feature type="repeat" description="WD" evidence="3">
    <location>
        <begin position="128"/>
        <end position="160"/>
    </location>
</feature>
<dbReference type="InterPro" id="IPR036322">
    <property type="entry name" value="WD40_repeat_dom_sf"/>
</dbReference>
<dbReference type="SMART" id="SM00320">
    <property type="entry name" value="WD40"/>
    <property type="match status" value="7"/>
</dbReference>